<keyword evidence="3" id="KW-0560">Oxidoreductase</keyword>
<evidence type="ECO:0000256" key="2">
    <source>
        <dbReference type="ARBA" id="ARBA00022827"/>
    </source>
</evidence>
<gene>
    <name evidence="6" type="primary">AIFM1</name>
    <name evidence="6" type="ORF">F1559_004203</name>
</gene>
<organism evidence="6 7">
    <name type="scientific">Cyanidiococcus yangmingshanensis</name>
    <dbReference type="NCBI Taxonomy" id="2690220"/>
    <lineage>
        <taxon>Eukaryota</taxon>
        <taxon>Rhodophyta</taxon>
        <taxon>Bangiophyceae</taxon>
        <taxon>Cyanidiales</taxon>
        <taxon>Cyanidiaceae</taxon>
        <taxon>Cyanidiococcus</taxon>
    </lineage>
</organism>
<dbReference type="GO" id="GO:0012501">
    <property type="term" value="P:programmed cell death"/>
    <property type="evidence" value="ECO:0007669"/>
    <property type="project" value="TreeGrafter"/>
</dbReference>
<name>A0A7J7ING7_9RHOD</name>
<protein>
    <submittedName>
        <fullName evidence="6">Apoptosis-inducing factor 1, mitochondrial</fullName>
    </submittedName>
</protein>
<keyword evidence="1" id="KW-0285">Flavoprotein</keyword>
<feature type="region of interest" description="Disordered" evidence="4">
    <location>
        <begin position="585"/>
        <end position="614"/>
    </location>
</feature>
<dbReference type="GO" id="GO:0071949">
    <property type="term" value="F:FAD binding"/>
    <property type="evidence" value="ECO:0007669"/>
    <property type="project" value="TreeGrafter"/>
</dbReference>
<accession>A0A7J7ING7</accession>
<proteinExistence type="predicted"/>
<dbReference type="InterPro" id="IPR050446">
    <property type="entry name" value="FAD-oxidoreductase/Apoptosis"/>
</dbReference>
<evidence type="ECO:0000259" key="5">
    <source>
        <dbReference type="Pfam" id="PF07992"/>
    </source>
</evidence>
<dbReference type="Proteomes" id="UP000530660">
    <property type="component" value="Unassembled WGS sequence"/>
</dbReference>
<feature type="compositionally biased region" description="Low complexity" evidence="4">
    <location>
        <begin position="591"/>
        <end position="603"/>
    </location>
</feature>
<evidence type="ECO:0000256" key="1">
    <source>
        <dbReference type="ARBA" id="ARBA00022630"/>
    </source>
</evidence>
<comment type="caution">
    <text evidence="6">The sequence shown here is derived from an EMBL/GenBank/DDBJ whole genome shotgun (WGS) entry which is preliminary data.</text>
</comment>
<dbReference type="SUPFAM" id="SSF51905">
    <property type="entry name" value="FAD/NAD(P)-binding domain"/>
    <property type="match status" value="1"/>
</dbReference>
<evidence type="ECO:0000313" key="6">
    <source>
        <dbReference type="EMBL" id="KAF6004239.1"/>
    </source>
</evidence>
<dbReference type="EMBL" id="VWRR01000004">
    <property type="protein sequence ID" value="KAF6004239.1"/>
    <property type="molecule type" value="Genomic_DNA"/>
</dbReference>
<dbReference type="Pfam" id="PF07992">
    <property type="entry name" value="Pyr_redox_2"/>
    <property type="match status" value="1"/>
</dbReference>
<dbReference type="GO" id="GO:0005739">
    <property type="term" value="C:mitochondrion"/>
    <property type="evidence" value="ECO:0007669"/>
    <property type="project" value="TreeGrafter"/>
</dbReference>
<evidence type="ECO:0000313" key="7">
    <source>
        <dbReference type="Proteomes" id="UP000530660"/>
    </source>
</evidence>
<dbReference type="AlphaFoldDB" id="A0A7J7ING7"/>
<keyword evidence="7" id="KW-1185">Reference proteome</keyword>
<keyword evidence="2" id="KW-0274">FAD</keyword>
<evidence type="ECO:0000256" key="4">
    <source>
        <dbReference type="SAM" id="MobiDB-lite"/>
    </source>
</evidence>
<feature type="domain" description="FAD/NAD(P)-binding" evidence="5">
    <location>
        <begin position="137"/>
        <end position="333"/>
    </location>
</feature>
<dbReference type="GO" id="GO:0033108">
    <property type="term" value="P:mitochondrial respiratory chain complex assembly"/>
    <property type="evidence" value="ECO:0007669"/>
    <property type="project" value="TreeGrafter"/>
</dbReference>
<sequence>MLRSYTRRCWRLFSRIWTSKSEPETGGRYSRTRLAGQLALGLGAGVLSLCDDRVREQVYLGAAATNFRNLYRQWPWESLTEAVEYGFWSYLNSIKIFGAPWSAIHKSLLCRTLCEAQSTSLGAKTLDQSAATIGSAYHYVIVGGGPAAHEAAAELAQCDSAATLLLMTDVDYDPVWSAEQCKRWVSHHRAFHRGYRLEALDVERKLVKFEGTAPIRYERLLLATGQENRCPQSCVIGPNASEYFVPAGLLYAGYPWREANEAMHFTLVGVDWYACVVASEIRAASGGLHSVTMLLPESEPLGEFLPKEIAKQVAQSLRGIGVELVSYGSPRYIRECADSQPKQADAEVFFTRTYDQSIAVSFRTDRFTFMEKHRPPGGAAVLGGVPHLHIDPVHEGIVCNRELMAASDVYVAGDALCFPDPVLGPRRAWGLDHATQSARVAARNMSGSRLVYSHQPIQFFRFANLEFLWVGDLDSSNETYQFVCAGVEASKDQNDGLPSSAEHAIVVYVRERSTVSGILWVRSTRLRQDADSEVERVNRTDVEHRMTTLLGQKVPSYGGSNTASDKLEPKVREIFQCITPLYSRMRRRHSGSTTASTSGSTRRNLVGNRRRSIS</sequence>
<reference evidence="6 7" key="1">
    <citation type="journal article" date="2020" name="J. Phycol.">
        <title>Comparative genome analysis reveals Cyanidiococcus gen. nov., a new extremophilic red algal genus sister to Cyanidioschyzon (Cyanidioschyzonaceae, Rhodophyta).</title>
        <authorList>
            <person name="Liu S.-L."/>
            <person name="Chiang Y.-R."/>
            <person name="Yoon H.S."/>
            <person name="Fu H.-Y."/>
        </authorList>
    </citation>
    <scope>NUCLEOTIDE SEQUENCE [LARGE SCALE GENOMIC DNA]</scope>
    <source>
        <strain evidence="6 7">THAL066</strain>
    </source>
</reference>
<dbReference type="InterPro" id="IPR023753">
    <property type="entry name" value="FAD/NAD-binding_dom"/>
</dbReference>
<dbReference type="OrthoDB" id="6029at2759"/>
<dbReference type="GO" id="GO:0016174">
    <property type="term" value="F:NAD(P)H oxidase H2O2-forming activity"/>
    <property type="evidence" value="ECO:0007669"/>
    <property type="project" value="TreeGrafter"/>
</dbReference>
<dbReference type="PANTHER" id="PTHR43557">
    <property type="entry name" value="APOPTOSIS-INDUCING FACTOR 1"/>
    <property type="match status" value="1"/>
</dbReference>
<dbReference type="Gene3D" id="3.50.50.60">
    <property type="entry name" value="FAD/NAD(P)-binding domain"/>
    <property type="match status" value="2"/>
</dbReference>
<dbReference type="InterPro" id="IPR036188">
    <property type="entry name" value="FAD/NAD-bd_sf"/>
</dbReference>
<evidence type="ECO:0000256" key="3">
    <source>
        <dbReference type="ARBA" id="ARBA00023002"/>
    </source>
</evidence>
<dbReference type="PANTHER" id="PTHR43557:SF4">
    <property type="entry name" value="APOPTOSIS-INDUCING FACTOR 1, MITOCHONDRIAL"/>
    <property type="match status" value="1"/>
</dbReference>